<dbReference type="EMBL" id="BAAAYN010000001">
    <property type="protein sequence ID" value="GAA3381796.1"/>
    <property type="molecule type" value="Genomic_DNA"/>
</dbReference>
<evidence type="ECO:0000259" key="8">
    <source>
        <dbReference type="Pfam" id="PF04542"/>
    </source>
</evidence>
<dbReference type="InterPro" id="IPR039425">
    <property type="entry name" value="RNA_pol_sigma-70-like"/>
</dbReference>
<evidence type="ECO:0000313" key="11">
    <source>
        <dbReference type="EMBL" id="GAA3381796.1"/>
    </source>
</evidence>
<evidence type="ECO:0000256" key="4">
    <source>
        <dbReference type="ARBA" id="ARBA00023082"/>
    </source>
</evidence>
<dbReference type="InterPro" id="IPR000838">
    <property type="entry name" value="RNA_pol_sigma70_ECF_CS"/>
</dbReference>
<keyword evidence="3 7" id="KW-0805">Transcription regulation</keyword>
<feature type="domain" description="RNA polymerase sigma-70 region 2" evidence="8">
    <location>
        <begin position="34"/>
        <end position="101"/>
    </location>
</feature>
<dbReference type="InterPro" id="IPR013249">
    <property type="entry name" value="RNA_pol_sigma70_r4_t2"/>
</dbReference>
<dbReference type="Pfam" id="PF04542">
    <property type="entry name" value="Sigma70_r2"/>
    <property type="match status" value="1"/>
</dbReference>
<accession>A0ABP6SP75</accession>
<proteinExistence type="inferred from homology"/>
<dbReference type="InterPro" id="IPR007627">
    <property type="entry name" value="RNA_pol_sigma70_r2"/>
</dbReference>
<dbReference type="InterPro" id="IPR014284">
    <property type="entry name" value="RNA_pol_sigma-70_dom"/>
</dbReference>
<evidence type="ECO:0000259" key="10">
    <source>
        <dbReference type="Pfam" id="PF12680"/>
    </source>
</evidence>
<keyword evidence="5 7" id="KW-0238">DNA-binding</keyword>
<dbReference type="SUPFAM" id="SSF54427">
    <property type="entry name" value="NTF2-like"/>
    <property type="match status" value="1"/>
</dbReference>
<keyword evidence="4 7" id="KW-0731">Sigma factor</keyword>
<dbReference type="InterPro" id="IPR037401">
    <property type="entry name" value="SnoaL-like"/>
</dbReference>
<dbReference type="Pfam" id="PF12680">
    <property type="entry name" value="SnoaL_2"/>
    <property type="match status" value="1"/>
</dbReference>
<dbReference type="CDD" id="cd06171">
    <property type="entry name" value="Sigma70_r4"/>
    <property type="match status" value="1"/>
</dbReference>
<keyword evidence="6 7" id="KW-0804">Transcription</keyword>
<comment type="subunit">
    <text evidence="2">Interacts transiently with the RNA polymerase catalytic core formed by RpoA, RpoB, RpoC and RpoZ (2 alpha, 1 beta, 1 beta' and 1 omega subunit) to form the RNA polymerase holoenzyme that can initiate transcription.</text>
</comment>
<evidence type="ECO:0000256" key="6">
    <source>
        <dbReference type="ARBA" id="ARBA00023163"/>
    </source>
</evidence>
<feature type="domain" description="RNA polymerase sigma factor 70 region 4 type 2" evidence="9">
    <location>
        <begin position="157"/>
        <end position="206"/>
    </location>
</feature>
<dbReference type="NCBIfam" id="TIGR02960">
    <property type="entry name" value="SigX5"/>
    <property type="match status" value="1"/>
</dbReference>
<dbReference type="PANTHER" id="PTHR43133:SF65">
    <property type="entry name" value="ECF RNA POLYMERASE SIGMA FACTOR SIGG"/>
    <property type="match status" value="1"/>
</dbReference>
<dbReference type="RefSeq" id="WP_345725899.1">
    <property type="nucleotide sequence ID" value="NZ_BAAAYN010000001.1"/>
</dbReference>
<evidence type="ECO:0000256" key="3">
    <source>
        <dbReference type="ARBA" id="ARBA00023015"/>
    </source>
</evidence>
<dbReference type="InterPro" id="IPR032710">
    <property type="entry name" value="NTF2-like_dom_sf"/>
</dbReference>
<keyword evidence="12" id="KW-1185">Reference proteome</keyword>
<dbReference type="SUPFAM" id="SSF88659">
    <property type="entry name" value="Sigma3 and sigma4 domains of RNA polymerase sigma factors"/>
    <property type="match status" value="1"/>
</dbReference>
<dbReference type="InterPro" id="IPR013325">
    <property type="entry name" value="RNA_pol_sigma_r2"/>
</dbReference>
<dbReference type="Proteomes" id="UP001501676">
    <property type="component" value="Unassembled WGS sequence"/>
</dbReference>
<sequence length="361" mass="39005">MTRPSGPIDPSTAEDAALADAAGRGDDAAFAQLAARYRADVQLHCYRMLGSLEDSEDVTQETLLRAWKAIGGYEGRSGVRTWLHRIATNACLDVLARQQRRRRLLTLASGNEPLPPAAVAVPWLQPYPDHLIGDPADTSPEPATATVTRETVELTFIAALQLLPDAARAALILRDVLGWPATECAQALGLSVPAVNSALQRARAKLRTRLGPDRSQWRRSTDLTEQETALLHRYMRAIEAADDQALAALLAPAARVSHQPGAGGHHGTEPVWYAGRATILESWAPVLHSSPALRLRMRAARANRQPAAATYLHVPGESAYRAFSLSVVTMQDGLLTELAQFGPELFPAFGLPDALPLREPG</sequence>
<dbReference type="InterPro" id="IPR013324">
    <property type="entry name" value="RNA_pol_sigma_r3/r4-like"/>
</dbReference>
<name>A0ABP6SP75_9ACTN</name>
<dbReference type="Gene3D" id="1.10.10.10">
    <property type="entry name" value="Winged helix-like DNA-binding domain superfamily/Winged helix DNA-binding domain"/>
    <property type="match status" value="1"/>
</dbReference>
<dbReference type="InterPro" id="IPR036388">
    <property type="entry name" value="WH-like_DNA-bd_sf"/>
</dbReference>
<evidence type="ECO:0000256" key="2">
    <source>
        <dbReference type="ARBA" id="ARBA00011344"/>
    </source>
</evidence>
<evidence type="ECO:0000259" key="9">
    <source>
        <dbReference type="Pfam" id="PF08281"/>
    </source>
</evidence>
<dbReference type="PROSITE" id="PS01063">
    <property type="entry name" value="SIGMA70_ECF"/>
    <property type="match status" value="1"/>
</dbReference>
<dbReference type="Pfam" id="PF08281">
    <property type="entry name" value="Sigma70_r4_2"/>
    <property type="match status" value="1"/>
</dbReference>
<gene>
    <name evidence="11" type="ORF">GCM10020369_01130</name>
</gene>
<organism evidence="11 12">
    <name type="scientific">Cryptosporangium minutisporangium</name>
    <dbReference type="NCBI Taxonomy" id="113569"/>
    <lineage>
        <taxon>Bacteria</taxon>
        <taxon>Bacillati</taxon>
        <taxon>Actinomycetota</taxon>
        <taxon>Actinomycetes</taxon>
        <taxon>Cryptosporangiales</taxon>
        <taxon>Cryptosporangiaceae</taxon>
        <taxon>Cryptosporangium</taxon>
    </lineage>
</organism>
<evidence type="ECO:0000313" key="12">
    <source>
        <dbReference type="Proteomes" id="UP001501676"/>
    </source>
</evidence>
<evidence type="ECO:0000256" key="7">
    <source>
        <dbReference type="RuleBase" id="RU000716"/>
    </source>
</evidence>
<dbReference type="Gene3D" id="1.10.1740.10">
    <property type="match status" value="1"/>
</dbReference>
<dbReference type="NCBIfam" id="NF006089">
    <property type="entry name" value="PRK08241.1"/>
    <property type="match status" value="1"/>
</dbReference>
<feature type="domain" description="SnoaL-like" evidence="10">
    <location>
        <begin position="232"/>
        <end position="337"/>
    </location>
</feature>
<protein>
    <recommendedName>
        <fullName evidence="7">RNA polymerase sigma factor</fullName>
    </recommendedName>
</protein>
<dbReference type="PANTHER" id="PTHR43133">
    <property type="entry name" value="RNA POLYMERASE ECF-TYPE SIGMA FACTO"/>
    <property type="match status" value="1"/>
</dbReference>
<dbReference type="SUPFAM" id="SSF88946">
    <property type="entry name" value="Sigma2 domain of RNA polymerase sigma factors"/>
    <property type="match status" value="1"/>
</dbReference>
<dbReference type="Gene3D" id="3.10.450.50">
    <property type="match status" value="1"/>
</dbReference>
<evidence type="ECO:0000256" key="1">
    <source>
        <dbReference type="ARBA" id="ARBA00010641"/>
    </source>
</evidence>
<dbReference type="InterPro" id="IPR014305">
    <property type="entry name" value="RNA_pol_sigma-G_actinobac"/>
</dbReference>
<reference evidence="12" key="1">
    <citation type="journal article" date="2019" name="Int. J. Syst. Evol. Microbiol.">
        <title>The Global Catalogue of Microorganisms (GCM) 10K type strain sequencing project: providing services to taxonomists for standard genome sequencing and annotation.</title>
        <authorList>
            <consortium name="The Broad Institute Genomics Platform"/>
            <consortium name="The Broad Institute Genome Sequencing Center for Infectious Disease"/>
            <person name="Wu L."/>
            <person name="Ma J."/>
        </authorList>
    </citation>
    <scope>NUCLEOTIDE SEQUENCE [LARGE SCALE GENOMIC DNA]</scope>
    <source>
        <strain evidence="12">JCM 9458</strain>
    </source>
</reference>
<comment type="similarity">
    <text evidence="1 7">Belongs to the sigma-70 factor family. ECF subfamily.</text>
</comment>
<dbReference type="NCBIfam" id="TIGR02937">
    <property type="entry name" value="sigma70-ECF"/>
    <property type="match status" value="1"/>
</dbReference>
<comment type="caution">
    <text evidence="11">The sequence shown here is derived from an EMBL/GenBank/DDBJ whole genome shotgun (WGS) entry which is preliminary data.</text>
</comment>
<evidence type="ECO:0000256" key="5">
    <source>
        <dbReference type="ARBA" id="ARBA00023125"/>
    </source>
</evidence>